<dbReference type="InterPro" id="IPR002052">
    <property type="entry name" value="DNA_methylase_N6_adenine_CS"/>
</dbReference>
<organism evidence="2 3">
    <name type="scientific">Polarella glacialis</name>
    <name type="common">Dinoflagellate</name>
    <dbReference type="NCBI Taxonomy" id="89957"/>
    <lineage>
        <taxon>Eukaryota</taxon>
        <taxon>Sar</taxon>
        <taxon>Alveolata</taxon>
        <taxon>Dinophyceae</taxon>
        <taxon>Suessiales</taxon>
        <taxon>Suessiaceae</taxon>
        <taxon>Polarella</taxon>
    </lineage>
</organism>
<evidence type="ECO:0000313" key="3">
    <source>
        <dbReference type="Proteomes" id="UP000626109"/>
    </source>
</evidence>
<comment type="caution">
    <text evidence="2">The sequence shown here is derived from an EMBL/GenBank/DDBJ whole genome shotgun (WGS) entry which is preliminary data.</text>
</comment>
<gene>
    <name evidence="2" type="ORF">PGLA2088_LOCUS18313</name>
</gene>
<dbReference type="Proteomes" id="UP000626109">
    <property type="component" value="Unassembled WGS sequence"/>
</dbReference>
<dbReference type="PANTHER" id="PTHR39444:SF3">
    <property type="entry name" value="SITE-SPECIFIC DNA-METHYLTRANSFERASE (ADENINE-SPECIFIC)"/>
    <property type="match status" value="1"/>
</dbReference>
<protein>
    <submittedName>
        <fullName evidence="2">Uncharacterized protein</fullName>
    </submittedName>
</protein>
<dbReference type="AlphaFoldDB" id="A0A813JEH3"/>
<accession>A0A813JEH3</accession>
<feature type="region of interest" description="Disordered" evidence="1">
    <location>
        <begin position="1"/>
        <end position="118"/>
    </location>
</feature>
<dbReference type="PANTHER" id="PTHR39444">
    <property type="entry name" value="SITE-SPECIFIC DNA-METHYLTRANSFERASE (ADENINE-SPECIFIC)"/>
    <property type="match status" value="1"/>
</dbReference>
<name>A0A813JEH3_POLGL</name>
<feature type="non-terminal residue" evidence="2">
    <location>
        <position position="1"/>
    </location>
</feature>
<feature type="compositionally biased region" description="Basic and acidic residues" evidence="1">
    <location>
        <begin position="70"/>
        <end position="90"/>
    </location>
</feature>
<sequence length="400" mass="43815">EAKPPVLAAKAVEGAPCEAAVPEGKKRRQATSAGPPRSLPEQKTEPDPPAASPADGPADQGKKNKKNERRKQQLKEKQAILKQKQKEDKKKLKQKGQSSGGFAQKAQSSGGGEEKVELDWPFDPDPADHCETPLEAYRALKPVLTTLAAVLGKSPEELRIFDPYFCTGRVKEHLASLGFPHVHNERADFYAVAEAKKEPLFDVLITNPPYTSSAPVRQRSSMFSGTTDHVERLLRYCLTCQRPCACLMPNYVYMKGYFNQLMKGLSIAAIEPSQRYTYEAPRCPATPTQGSGGKGGVLDAHGAGRNKKTRKTAPFMSFWYLVQPKTGAACSADWLGSCVSDAAAKVHRFADLPMNLRDAADPNRVQKTWAEKQGPKIGRDGKPLCKQCGQVDGNCKHTRN</sequence>
<dbReference type="PROSITE" id="PS00092">
    <property type="entry name" value="N6_MTASE"/>
    <property type="match status" value="1"/>
</dbReference>
<dbReference type="GO" id="GO:0032259">
    <property type="term" value="P:methylation"/>
    <property type="evidence" value="ECO:0007669"/>
    <property type="project" value="InterPro"/>
</dbReference>
<proteinExistence type="predicted"/>
<dbReference type="GO" id="GO:0008168">
    <property type="term" value="F:methyltransferase activity"/>
    <property type="evidence" value="ECO:0007669"/>
    <property type="project" value="InterPro"/>
</dbReference>
<dbReference type="EMBL" id="CAJNNW010024521">
    <property type="protein sequence ID" value="CAE8672967.1"/>
    <property type="molecule type" value="Genomic_DNA"/>
</dbReference>
<evidence type="ECO:0000256" key="1">
    <source>
        <dbReference type="SAM" id="MobiDB-lite"/>
    </source>
</evidence>
<reference evidence="2" key="1">
    <citation type="submission" date="2021-02" db="EMBL/GenBank/DDBJ databases">
        <authorList>
            <person name="Dougan E. K."/>
            <person name="Rhodes N."/>
            <person name="Thang M."/>
            <person name="Chan C."/>
        </authorList>
    </citation>
    <scope>NUCLEOTIDE SEQUENCE</scope>
</reference>
<dbReference type="GO" id="GO:0003676">
    <property type="term" value="F:nucleic acid binding"/>
    <property type="evidence" value="ECO:0007669"/>
    <property type="project" value="InterPro"/>
</dbReference>
<evidence type="ECO:0000313" key="2">
    <source>
        <dbReference type="EMBL" id="CAE8672967.1"/>
    </source>
</evidence>